<feature type="domain" description="EF-hand" evidence="6">
    <location>
        <begin position="1652"/>
        <end position="1687"/>
    </location>
</feature>
<evidence type="ECO:0000256" key="4">
    <source>
        <dbReference type="SAM" id="Coils"/>
    </source>
</evidence>
<feature type="compositionally biased region" description="Gly residues" evidence="5">
    <location>
        <begin position="1939"/>
        <end position="1949"/>
    </location>
</feature>
<accession>A0A9W7GPI8</accession>
<feature type="domain" description="EF-hand" evidence="6">
    <location>
        <begin position="1174"/>
        <end position="1209"/>
    </location>
</feature>
<keyword evidence="2" id="KW-0677">Repeat</keyword>
<dbReference type="PANTHER" id="PTHR34524">
    <property type="entry name" value="CALCYPHOSIN"/>
    <property type="match status" value="1"/>
</dbReference>
<dbReference type="OrthoDB" id="26525at2759"/>
<feature type="compositionally biased region" description="Basic residues" evidence="5">
    <location>
        <begin position="1919"/>
        <end position="1931"/>
    </location>
</feature>
<dbReference type="InterPro" id="IPR011992">
    <property type="entry name" value="EF-hand-dom_pair"/>
</dbReference>
<dbReference type="CDD" id="cd00051">
    <property type="entry name" value="EFh"/>
    <property type="match status" value="1"/>
</dbReference>
<evidence type="ECO:0000259" key="6">
    <source>
        <dbReference type="PROSITE" id="PS50222"/>
    </source>
</evidence>
<keyword evidence="3" id="KW-0106">Calcium</keyword>
<evidence type="ECO:0000313" key="8">
    <source>
        <dbReference type="Proteomes" id="UP001165065"/>
    </source>
</evidence>
<dbReference type="GO" id="GO:0005509">
    <property type="term" value="F:calcium ion binding"/>
    <property type="evidence" value="ECO:0007669"/>
    <property type="project" value="InterPro"/>
</dbReference>
<feature type="domain" description="EF-hand" evidence="6">
    <location>
        <begin position="826"/>
        <end position="861"/>
    </location>
</feature>
<evidence type="ECO:0000256" key="2">
    <source>
        <dbReference type="ARBA" id="ARBA00022737"/>
    </source>
</evidence>
<dbReference type="InterPro" id="IPR002048">
    <property type="entry name" value="EF_hand_dom"/>
</dbReference>
<feature type="domain" description="EF-hand" evidence="6">
    <location>
        <begin position="1386"/>
        <end position="1420"/>
    </location>
</feature>
<evidence type="ECO:0000313" key="7">
    <source>
        <dbReference type="EMBL" id="GMI48308.1"/>
    </source>
</evidence>
<feature type="domain" description="EF-hand" evidence="6">
    <location>
        <begin position="990"/>
        <end position="1025"/>
    </location>
</feature>
<feature type="domain" description="EF-hand" evidence="6">
    <location>
        <begin position="436"/>
        <end position="471"/>
    </location>
</feature>
<dbReference type="InterPro" id="IPR051581">
    <property type="entry name" value="Ca-bind"/>
</dbReference>
<feature type="domain" description="EF-hand" evidence="6">
    <location>
        <begin position="1210"/>
        <end position="1245"/>
    </location>
</feature>
<evidence type="ECO:0000256" key="3">
    <source>
        <dbReference type="ARBA" id="ARBA00022837"/>
    </source>
</evidence>
<feature type="domain" description="EF-hand" evidence="6">
    <location>
        <begin position="664"/>
        <end position="698"/>
    </location>
</feature>
<organism evidence="7 8">
    <name type="scientific">Triparma columacea</name>
    <dbReference type="NCBI Taxonomy" id="722753"/>
    <lineage>
        <taxon>Eukaryota</taxon>
        <taxon>Sar</taxon>
        <taxon>Stramenopiles</taxon>
        <taxon>Ochrophyta</taxon>
        <taxon>Bolidophyceae</taxon>
        <taxon>Parmales</taxon>
        <taxon>Triparmaceae</taxon>
        <taxon>Triparma</taxon>
    </lineage>
</organism>
<feature type="domain" description="EF-hand" evidence="6">
    <location>
        <begin position="1809"/>
        <end position="1844"/>
    </location>
</feature>
<protein>
    <recommendedName>
        <fullName evidence="6">EF-hand domain-containing protein</fullName>
    </recommendedName>
</protein>
<comment type="caution">
    <text evidence="7">The sequence shown here is derived from an EMBL/GenBank/DDBJ whole genome shotgun (WGS) entry which is preliminary data.</text>
</comment>
<keyword evidence="4" id="KW-0175">Coiled coil</keyword>
<dbReference type="PROSITE" id="PS50222">
    <property type="entry name" value="EF_HAND_2"/>
    <property type="match status" value="13"/>
</dbReference>
<feature type="domain" description="EF-hand" evidence="6">
    <location>
        <begin position="1478"/>
        <end position="1513"/>
    </location>
</feature>
<keyword evidence="1" id="KW-0479">Metal-binding</keyword>
<proteinExistence type="predicted"/>
<feature type="region of interest" description="Disordered" evidence="5">
    <location>
        <begin position="560"/>
        <end position="583"/>
    </location>
</feature>
<dbReference type="InterPro" id="IPR018247">
    <property type="entry name" value="EF_Hand_1_Ca_BS"/>
</dbReference>
<dbReference type="Proteomes" id="UP001165065">
    <property type="component" value="Unassembled WGS sequence"/>
</dbReference>
<reference evidence="8" key="1">
    <citation type="journal article" date="2023" name="Commun. Biol.">
        <title>Genome analysis of Parmales, the sister group of diatoms, reveals the evolutionary specialization of diatoms from phago-mixotrophs to photoautotrophs.</title>
        <authorList>
            <person name="Ban H."/>
            <person name="Sato S."/>
            <person name="Yoshikawa S."/>
            <person name="Yamada K."/>
            <person name="Nakamura Y."/>
            <person name="Ichinomiya M."/>
            <person name="Sato N."/>
            <person name="Blanc-Mathieu R."/>
            <person name="Endo H."/>
            <person name="Kuwata A."/>
            <person name="Ogata H."/>
        </authorList>
    </citation>
    <scope>NUCLEOTIDE SEQUENCE [LARGE SCALE GENOMIC DNA]</scope>
</reference>
<sequence length="2269" mass="251805">MKESSVSEMDSLLSSSLTLPQIVKARDNPPVRENPSPYLQQVGRKWETKKQRLKKKKMLAKKRRLAKATKKEEDKMATLADSIMSPSTLNHLSVSKSFSQNSHDLSVQEMLAESTNFEDDVTLSSRDDSTIGGISSANTSVQQNFLEQLLSFEAMNPDDSSFDGSVGNDSLGSSALVTQNDETSASLQPLDSIITSPSIIDATRPLPPLSPPQPASILTVPGSADSAVSRTESPPPFIASQSMSVASDYFDDPLTDAPVNLSVVMEKTKSVVGKMIVMKKSPLAKIRTLLNTHYSSFIPKQFVFTGNPLSASNAIVKKTEPFILVSDISLFRSFDERGVANMEIRIRPKFKTALPFSQCTNVEDFIRISKEENAMRSRMAEADLCGAATVLGKLEGFIRKYQLRLQDIFYGVDKSGDGTLDGQELQQALKNIKCNIADDKMETLVKFLDDSGDGAVDIAELEEALRQFRRVQKDNITQGIYVSQSLKLTRKAVQKLWSSNDNGPPISPRSKRLGLLLDPINTLTKPRDSDTLAKALESTMTVTPQLYDDYVEQVSLGSLSTAATPKSTRRSSKRKHRHRPKTRRLQITDSEIEAVLDFLKLNSPSSRISFKDFAASMVSASATTKNIAEQALKRCLELVLVLNDNWKKLEAKMEINAMNDSPTLNDEDIQKVINFMDPNGDGIDAGELEEAFRLVKRSAAAEAMEDGAISCVTMLINHIKRNNMKLDDLFKELDRSGDGIVSHAEIADWLSSFGIDIDDINATLRYLDPDNDGDMETDELAAAMRRAEVTVGRIEIEEKEKAIVMEKVTHADKAVKKAIAMQPDSFTDDEINTLVKYLDPSGDGQIDLVELEGAFRKARRARAEKGLVQKGKKLLTKLKKVLDKKSWTVQQWFSKMDSSGAAKSDGTVTSRELRLGLKKLKQGKGKNATELFSEPDVIKLVRFMDPSGEGDISIDEAVVAFDKLGKVSEDELMEQEVGTTMMRLENFMKEKGQRLMDFFSAMDKSGDGDIDVEELTAGLKALSEPSGAVKALIKRRDEALEQQEQERIVREEEQAVLNRKIEEAKSSGAGDVLIMLEKCMKDKGLRMTDLFREIDKDGSGVITGEELRYGMKLMSEPKAEALAPLRRAKEKLENERKQLVEKMMATQKFEDKVAVARDCGADKVINKLESFMRRKQMRVKDLFFMIDKSGGGTADASELHAALKKARLKMSLEDVECLITFMDTSGDGEIDKEELELVIRDFRRFAYEQKNKHMLSAKKLPLTTMYGGLDSIFVSTDVISGSFSRQDLNYGFRRLRGDISMPSDPANKVEEDDSKVAEGVLIRLREWLGGRELGEFLGEYLGGDNYDELGVEDLRKWLLTVTKKVETKKAKKLTKTINNIKPMPSISDEDLENICKFVDPENNGIDLKELQNAFKLVQMASAHSKMAPEALSAMKKMKAAIREKRVKMSTLFERLDASGDGVVDHAEITKWLKAEVQLGDDDISALIKYLDPDQDGDMETDELASAMRKADITIGRMELKEKEDARLRKKMEEADKALKEASETPKLDFSDGEIEAIAGYLDPSKDGKIEISEFESAFRKARRVQAVEKFNLEAKELLRRLIKALEVLKISTEDWFDLMDTSFGEGAGGTVTECELKAGLRTMKWPSGMARLTQAEVVKLLRYLDPAGDGELSIDEVEEAIANVDEPSEADKLKGEVGDALKRLESFMKDRGMRLIDLLAQFSGVGSGNGQGSDGSMSTKDLKRGLRAICEPSPQLKALVARKEEAKQEKAKLDKEAKEEDERIEALLKMLEETGTAKVMRSIFIIMREKGKSLVGVFNEIDKTGDGMIDRAELRVGLEMLTKASDVSKFALLAEQKRKEEEKAEEDKRLAEVKVFFDRMEKAKEAGIAAVLDKISGVMRTRQLRTKDLLNLKKVGSKGKFGKGKKKKKSKKEREMEEGGGAGAGGGGGGDELDVITSADLQNICCRLDKKLDLTIEECDLVCNYIDDEGDGKMELDELQGCINDYRRYLWEKEQVSKHEKFLELQAAPPMFTFREANLTAKSLDAVGGMDGMVSLGDIEKGMKRATGEVEVMEEILERTASEASRGGGVGAKKLKDEKPVLQELLDEAANEDEKKVLKELLDEAAAEEQEGGRTRNSSISSIDTAVDTISVVVPPQSTSVDFIDRYKTIVLEPSQVETNKNVVYSEPKHISGELLMLRFAKDAGGLEVDGLGENVGAPKTGFFSPQKLKESGYGDLEEASNLEVVEICKRIADGILVDHSGLYLQQMN</sequence>
<evidence type="ECO:0000256" key="5">
    <source>
        <dbReference type="SAM" id="MobiDB-lite"/>
    </source>
</evidence>
<keyword evidence="8" id="KW-1185">Reference proteome</keyword>
<evidence type="ECO:0000256" key="1">
    <source>
        <dbReference type="ARBA" id="ARBA00022723"/>
    </source>
</evidence>
<feature type="domain" description="EF-hand" evidence="6">
    <location>
        <begin position="721"/>
        <end position="756"/>
    </location>
</feature>
<feature type="region of interest" description="Disordered" evidence="5">
    <location>
        <begin position="1919"/>
        <end position="1949"/>
    </location>
</feature>
<feature type="region of interest" description="Disordered" evidence="5">
    <location>
        <begin position="17"/>
        <end position="51"/>
    </location>
</feature>
<dbReference type="PROSITE" id="PS00018">
    <property type="entry name" value="EF_HAND_1"/>
    <property type="match status" value="10"/>
</dbReference>
<dbReference type="Pfam" id="PF13202">
    <property type="entry name" value="EF-hand_5"/>
    <property type="match status" value="4"/>
</dbReference>
<name>A0A9W7GPI8_9STRA</name>
<dbReference type="PANTHER" id="PTHR34524:SF6">
    <property type="entry name" value="CALCYPHOSINE LIKE"/>
    <property type="match status" value="1"/>
</dbReference>
<feature type="coiled-coil region" evidence="4">
    <location>
        <begin position="2063"/>
        <end position="2131"/>
    </location>
</feature>
<dbReference type="EMBL" id="BRYA01000385">
    <property type="protein sequence ID" value="GMI48308.1"/>
    <property type="molecule type" value="Genomic_DNA"/>
</dbReference>
<feature type="coiled-coil region" evidence="4">
    <location>
        <begin position="1517"/>
        <end position="1544"/>
    </location>
</feature>
<dbReference type="SMART" id="SM00054">
    <property type="entry name" value="EFh"/>
    <property type="match status" value="18"/>
</dbReference>
<gene>
    <name evidence="7" type="ORF">TrCOL_g10492</name>
</gene>
<feature type="compositionally biased region" description="Basic residues" evidence="5">
    <location>
        <begin position="567"/>
        <end position="583"/>
    </location>
</feature>
<dbReference type="Gene3D" id="1.10.238.10">
    <property type="entry name" value="EF-hand"/>
    <property type="match status" value="9"/>
</dbReference>
<feature type="domain" description="EF-hand" evidence="6">
    <location>
        <begin position="1082"/>
        <end position="1117"/>
    </location>
</feature>
<feature type="domain" description="EF-hand" evidence="6">
    <location>
        <begin position="400"/>
        <end position="435"/>
    </location>
</feature>
<feature type="coiled-coil region" evidence="4">
    <location>
        <begin position="1122"/>
        <end position="1149"/>
    </location>
</feature>
<dbReference type="SUPFAM" id="SSF47473">
    <property type="entry name" value="EF-hand"/>
    <property type="match status" value="5"/>
</dbReference>
<feature type="coiled-coil region" evidence="4">
    <location>
        <begin position="1756"/>
        <end position="1794"/>
    </location>
</feature>
<dbReference type="Pfam" id="PF13499">
    <property type="entry name" value="EF-hand_7"/>
    <property type="match status" value="1"/>
</dbReference>